<evidence type="ECO:0000313" key="1">
    <source>
        <dbReference type="EMBL" id="KPL91030.1"/>
    </source>
</evidence>
<accession>A0A0P6YCF8</accession>
<proteinExistence type="predicted"/>
<comment type="caution">
    <text evidence="1">The sequence shown here is derived from an EMBL/GenBank/DDBJ whole genome shotgun (WGS) entry which is preliminary data.</text>
</comment>
<name>A0A0P6YCF8_9CHLR</name>
<gene>
    <name evidence="1" type="ORF">SE18_04565</name>
</gene>
<dbReference type="AlphaFoldDB" id="A0A0P6YCF8"/>
<protein>
    <submittedName>
        <fullName evidence="1">Uncharacterized protein</fullName>
    </submittedName>
</protein>
<dbReference type="Proteomes" id="UP000050277">
    <property type="component" value="Unassembled WGS sequence"/>
</dbReference>
<reference evidence="1 2" key="1">
    <citation type="submission" date="2015-07" db="EMBL/GenBank/DDBJ databases">
        <title>Whole genome sequence of Herpetosiphon geysericola DSM 7119.</title>
        <authorList>
            <person name="Hemp J."/>
            <person name="Ward L.M."/>
            <person name="Pace L.A."/>
            <person name="Fischer W.W."/>
        </authorList>
    </citation>
    <scope>NUCLEOTIDE SEQUENCE [LARGE SCALE GENOMIC DNA]</scope>
    <source>
        <strain evidence="1 2">DSM 7119</strain>
    </source>
</reference>
<keyword evidence="2" id="KW-1185">Reference proteome</keyword>
<dbReference type="OrthoDB" id="9768183at2"/>
<dbReference type="EMBL" id="LGKP01000008">
    <property type="protein sequence ID" value="KPL91030.1"/>
    <property type="molecule type" value="Genomic_DNA"/>
</dbReference>
<sequence length="223" mass="25781">MDNELNKAAKQRMLPKPIPIPLPPRAAGFAKWPANCNGILPNVERFRWPETMQWIANLPKPREHMLMELGVGMVFPSLMLGHFAYTTRWYKCPMDWLVYARGLYAFLQQPERLRSYLYGASISPAERKQLDELRSSRMFIGQRDAWNYINSLECAITRSLLAASLSYALPFLRADPDYQARYPSSILDVYLFVVAASDLFWRTDKLLQIIDGEVSSIEDFGFF</sequence>
<dbReference type="STRING" id="70996.SE18_04565"/>
<evidence type="ECO:0000313" key="2">
    <source>
        <dbReference type="Proteomes" id="UP000050277"/>
    </source>
</evidence>
<dbReference type="RefSeq" id="WP_054533233.1">
    <property type="nucleotide sequence ID" value="NZ_LGKP01000008.1"/>
</dbReference>
<organism evidence="1 2">
    <name type="scientific">Herpetosiphon geysericola</name>
    <dbReference type="NCBI Taxonomy" id="70996"/>
    <lineage>
        <taxon>Bacteria</taxon>
        <taxon>Bacillati</taxon>
        <taxon>Chloroflexota</taxon>
        <taxon>Chloroflexia</taxon>
        <taxon>Herpetosiphonales</taxon>
        <taxon>Herpetosiphonaceae</taxon>
        <taxon>Herpetosiphon</taxon>
    </lineage>
</organism>